<keyword evidence="11" id="KW-1278">Translocase</keyword>
<dbReference type="GO" id="GO:0005524">
    <property type="term" value="F:ATP binding"/>
    <property type="evidence" value="ECO:0007669"/>
    <property type="project" value="UniProtKB-UniRule"/>
</dbReference>
<comment type="caution">
    <text evidence="18">The sequence shown here is derived from an EMBL/GenBank/DDBJ whole genome shotgun (WGS) entry which is preliminary data.</text>
</comment>
<dbReference type="SFLD" id="SFLDG00002">
    <property type="entry name" value="C1.7:_P-type_atpase_like"/>
    <property type="match status" value="1"/>
</dbReference>
<evidence type="ECO:0000313" key="19">
    <source>
        <dbReference type="Proteomes" id="UP000032900"/>
    </source>
</evidence>
<evidence type="ECO:0000256" key="4">
    <source>
        <dbReference type="ARBA" id="ARBA00022475"/>
    </source>
</evidence>
<evidence type="ECO:0000256" key="16">
    <source>
        <dbReference type="SAM" id="MobiDB-lite"/>
    </source>
</evidence>
<dbReference type="InterPro" id="IPR018303">
    <property type="entry name" value="ATPase_P-typ_P_site"/>
</dbReference>
<evidence type="ECO:0000313" key="18">
    <source>
        <dbReference type="EMBL" id="GAO30797.1"/>
    </source>
</evidence>
<dbReference type="PROSITE" id="PS00154">
    <property type="entry name" value="ATPASE_E1_E2"/>
    <property type="match status" value="1"/>
</dbReference>
<evidence type="ECO:0000256" key="3">
    <source>
        <dbReference type="ARBA" id="ARBA00022448"/>
    </source>
</evidence>
<evidence type="ECO:0000256" key="8">
    <source>
        <dbReference type="ARBA" id="ARBA00022741"/>
    </source>
</evidence>
<keyword evidence="19" id="KW-1185">Reference proteome</keyword>
<proteinExistence type="inferred from homology"/>
<evidence type="ECO:0000256" key="15">
    <source>
        <dbReference type="RuleBase" id="RU362081"/>
    </source>
</evidence>
<dbReference type="SFLD" id="SFLDF00027">
    <property type="entry name" value="p-type_atpase"/>
    <property type="match status" value="1"/>
</dbReference>
<reference evidence="18 19" key="1">
    <citation type="journal article" date="2015" name="Microbes Environ.">
        <title>Distribution and evolution of nitrogen fixation genes in the phylum bacteroidetes.</title>
        <authorList>
            <person name="Inoue J."/>
            <person name="Oshima K."/>
            <person name="Suda W."/>
            <person name="Sakamoto M."/>
            <person name="Iino T."/>
            <person name="Noda S."/>
            <person name="Hongoh Y."/>
            <person name="Hattori M."/>
            <person name="Ohkuma M."/>
        </authorList>
    </citation>
    <scope>NUCLEOTIDE SEQUENCE [LARGE SCALE GENOMIC DNA]</scope>
    <source>
        <strain evidence="18">JCM 15548</strain>
    </source>
</reference>
<dbReference type="GO" id="GO:0005886">
    <property type="term" value="C:plasma membrane"/>
    <property type="evidence" value="ECO:0007669"/>
    <property type="project" value="UniProtKB-SubCell"/>
</dbReference>
<keyword evidence="12 15" id="KW-1133">Transmembrane helix</keyword>
<evidence type="ECO:0000259" key="17">
    <source>
        <dbReference type="Pfam" id="PF00122"/>
    </source>
</evidence>
<organism evidence="18 19">
    <name type="scientific">Geofilum rubicundum JCM 15548</name>
    <dbReference type="NCBI Taxonomy" id="1236989"/>
    <lineage>
        <taxon>Bacteria</taxon>
        <taxon>Pseudomonadati</taxon>
        <taxon>Bacteroidota</taxon>
        <taxon>Bacteroidia</taxon>
        <taxon>Marinilabiliales</taxon>
        <taxon>Marinilabiliaceae</taxon>
        <taxon>Geofilum</taxon>
    </lineage>
</organism>
<keyword evidence="5" id="KW-0597">Phosphoprotein</keyword>
<dbReference type="SUPFAM" id="SSF81665">
    <property type="entry name" value="Calcium ATPase, transmembrane domain M"/>
    <property type="match status" value="1"/>
</dbReference>
<dbReference type="InterPro" id="IPR001757">
    <property type="entry name" value="P_typ_ATPase"/>
</dbReference>
<evidence type="ECO:0000256" key="6">
    <source>
        <dbReference type="ARBA" id="ARBA00022692"/>
    </source>
</evidence>
<keyword evidence="6 15" id="KW-0812">Transmembrane</keyword>
<keyword evidence="7 15" id="KW-0479">Metal-binding</keyword>
<protein>
    <submittedName>
        <fullName evidence="18">Lead, cadmium, zinc and mercury transporting ATPase</fullName>
    </submittedName>
</protein>
<keyword evidence="14 15" id="KW-0472">Membrane</keyword>
<dbReference type="EMBL" id="BAZW01000030">
    <property type="protein sequence ID" value="GAO30797.1"/>
    <property type="molecule type" value="Genomic_DNA"/>
</dbReference>
<dbReference type="OrthoDB" id="9770315at2"/>
<dbReference type="InterPro" id="IPR036412">
    <property type="entry name" value="HAD-like_sf"/>
</dbReference>
<feature type="region of interest" description="Disordered" evidence="16">
    <location>
        <begin position="1"/>
        <end position="42"/>
    </location>
</feature>
<evidence type="ECO:0000256" key="7">
    <source>
        <dbReference type="ARBA" id="ARBA00022723"/>
    </source>
</evidence>
<dbReference type="InterPro" id="IPR059000">
    <property type="entry name" value="ATPase_P-type_domA"/>
</dbReference>
<dbReference type="Pfam" id="PF00122">
    <property type="entry name" value="E1-E2_ATPase"/>
    <property type="match status" value="1"/>
</dbReference>
<dbReference type="Gene3D" id="3.40.1110.10">
    <property type="entry name" value="Calcium-transporting ATPase, cytoplasmic domain N"/>
    <property type="match status" value="1"/>
</dbReference>
<accession>A0A0E9LYY0</accession>
<feature type="transmembrane region" description="Helical" evidence="15">
    <location>
        <begin position="634"/>
        <end position="657"/>
    </location>
</feature>
<dbReference type="Gene3D" id="2.70.150.10">
    <property type="entry name" value="Calcium-transporting ATPase, cytoplasmic transduction domain A"/>
    <property type="match status" value="1"/>
</dbReference>
<evidence type="ECO:0000256" key="11">
    <source>
        <dbReference type="ARBA" id="ARBA00022967"/>
    </source>
</evidence>
<dbReference type="GO" id="GO:0005507">
    <property type="term" value="F:copper ion binding"/>
    <property type="evidence" value="ECO:0007669"/>
    <property type="project" value="TreeGrafter"/>
</dbReference>
<dbReference type="Gene3D" id="3.40.50.1000">
    <property type="entry name" value="HAD superfamily/HAD-like"/>
    <property type="match status" value="1"/>
</dbReference>
<name>A0A0E9LYY0_9BACT</name>
<dbReference type="InterPro" id="IPR023299">
    <property type="entry name" value="ATPase_P-typ_cyto_dom_N"/>
</dbReference>
<feature type="transmembrane region" description="Helical" evidence="15">
    <location>
        <begin position="86"/>
        <end position="104"/>
    </location>
</feature>
<keyword evidence="10" id="KW-0460">Magnesium</keyword>
<evidence type="ECO:0000256" key="14">
    <source>
        <dbReference type="ARBA" id="ARBA00023136"/>
    </source>
</evidence>
<dbReference type="NCBIfam" id="TIGR01525">
    <property type="entry name" value="ATPase-IB_hvy"/>
    <property type="match status" value="1"/>
</dbReference>
<feature type="domain" description="P-type ATPase A" evidence="17">
    <location>
        <begin position="180"/>
        <end position="280"/>
    </location>
</feature>
<dbReference type="InterPro" id="IPR008250">
    <property type="entry name" value="ATPase_P-typ_transduc_dom_A_sf"/>
</dbReference>
<dbReference type="Proteomes" id="UP000032900">
    <property type="component" value="Unassembled WGS sequence"/>
</dbReference>
<dbReference type="SUPFAM" id="SSF81653">
    <property type="entry name" value="Calcium ATPase, transduction domain A"/>
    <property type="match status" value="1"/>
</dbReference>
<dbReference type="GO" id="GO:0055070">
    <property type="term" value="P:copper ion homeostasis"/>
    <property type="evidence" value="ECO:0007669"/>
    <property type="project" value="TreeGrafter"/>
</dbReference>
<gene>
    <name evidence="18" type="ORF">JCM15548_13109</name>
</gene>
<evidence type="ECO:0000256" key="2">
    <source>
        <dbReference type="ARBA" id="ARBA00006024"/>
    </source>
</evidence>
<dbReference type="NCBIfam" id="TIGR01512">
    <property type="entry name" value="ATPase-IB2_Cd"/>
    <property type="match status" value="1"/>
</dbReference>
<feature type="transmembrane region" description="Helical" evidence="15">
    <location>
        <begin position="296"/>
        <end position="318"/>
    </location>
</feature>
<feature type="transmembrane region" description="Helical" evidence="15">
    <location>
        <begin position="145"/>
        <end position="162"/>
    </location>
</feature>
<dbReference type="RefSeq" id="WP_062126167.1">
    <property type="nucleotide sequence ID" value="NZ_BAZW01000030.1"/>
</dbReference>
<dbReference type="SUPFAM" id="SSF56784">
    <property type="entry name" value="HAD-like"/>
    <property type="match status" value="1"/>
</dbReference>
<sequence>MKAHHKKDKAEDNRHHDADAHKKDQEKAHSQEHDHDHDHENHHSHMVQDFKQRFFISLFITLPVLLLSSTIQGWFGYELDFTGRNYVVLALATGLFFYGGWPFLKGFTKEIGKKQPGMMTLIAMAITVTFLYSSAIVFGLSGQPFFWELATLIVVMLAGHWLEMKSVMRASGALDKLMALIPDNAHRINDSGTEDIKTDQIQEGDQLLIKPGEKIPADGIIYEGTSSVDESVITGESKPVEKATDDEVVAGSVNGSSSLKIKVKNTQENSYLSKVVDMVQKASKEKSKTQHLGDRAAFWLTIIAITTGFITLTVWLLVGREFNFALTRMVTVMVIACPHALGLAIPLVVAISTSASANNGLLIRNRTSFENSRKINAVVFDKTGTLTLGKYGVSRYDNLHSKNDKKDILQWASALEKESEHPIAQGIVAKANDEGIEIPDAKNVENLTGEGIKGTVNGKDIKIVSPAYLEKNNIKVDQLEKPDETETLVYLLVDDEATGFIALSDTLRESAKEAVDKLKEMEIQCYILTGDNETVTKSIASKLNLDGYFANVMPDKKQDKIKELQNKGLFVAMVGDGINDAPALAQANVGIAIGSGTDVAAETADIILVDSDPADVVKLINFGKATYKKMIQNLIYATAYNVVALPLGAGVLFWAGIMINPAVGAILMSLSTVAVAINAQLLRKKLTP</sequence>
<evidence type="ECO:0000256" key="1">
    <source>
        <dbReference type="ARBA" id="ARBA00004651"/>
    </source>
</evidence>
<dbReference type="PANTHER" id="PTHR43520:SF5">
    <property type="entry name" value="CATION-TRANSPORTING P-TYPE ATPASE-RELATED"/>
    <property type="match status" value="1"/>
</dbReference>
<evidence type="ECO:0000256" key="5">
    <source>
        <dbReference type="ARBA" id="ARBA00022553"/>
    </source>
</evidence>
<feature type="transmembrane region" description="Helical" evidence="15">
    <location>
        <begin position="330"/>
        <end position="351"/>
    </location>
</feature>
<evidence type="ECO:0000256" key="13">
    <source>
        <dbReference type="ARBA" id="ARBA00023065"/>
    </source>
</evidence>
<dbReference type="InterPro" id="IPR044492">
    <property type="entry name" value="P_typ_ATPase_HD_dom"/>
</dbReference>
<dbReference type="NCBIfam" id="TIGR01511">
    <property type="entry name" value="ATPase-IB1_Cu"/>
    <property type="match status" value="1"/>
</dbReference>
<dbReference type="PRINTS" id="PR00943">
    <property type="entry name" value="CUATPASE"/>
</dbReference>
<evidence type="ECO:0000256" key="12">
    <source>
        <dbReference type="ARBA" id="ARBA00022989"/>
    </source>
</evidence>
<feature type="transmembrane region" description="Helical" evidence="15">
    <location>
        <begin position="116"/>
        <end position="139"/>
    </location>
</feature>
<dbReference type="FunFam" id="2.70.150.10:FF:000002">
    <property type="entry name" value="Copper-transporting ATPase 1, putative"/>
    <property type="match status" value="1"/>
</dbReference>
<dbReference type="AlphaFoldDB" id="A0A0E9LYY0"/>
<dbReference type="PRINTS" id="PR00119">
    <property type="entry name" value="CATATPASE"/>
</dbReference>
<dbReference type="GO" id="GO:0016887">
    <property type="term" value="F:ATP hydrolysis activity"/>
    <property type="evidence" value="ECO:0007669"/>
    <property type="project" value="InterPro"/>
</dbReference>
<dbReference type="InterPro" id="IPR023214">
    <property type="entry name" value="HAD_sf"/>
</dbReference>
<dbReference type="STRING" id="1236989.JCM15548_13109"/>
<comment type="similarity">
    <text evidence="2 15">Belongs to the cation transport ATPase (P-type) (TC 3.A.3) family. Type IB subfamily.</text>
</comment>
<feature type="compositionally biased region" description="Basic and acidic residues" evidence="16">
    <location>
        <begin position="8"/>
        <end position="42"/>
    </location>
</feature>
<feature type="transmembrane region" description="Helical" evidence="15">
    <location>
        <begin position="54"/>
        <end position="74"/>
    </location>
</feature>
<feature type="transmembrane region" description="Helical" evidence="15">
    <location>
        <begin position="663"/>
        <end position="682"/>
    </location>
</feature>
<evidence type="ECO:0000256" key="9">
    <source>
        <dbReference type="ARBA" id="ARBA00022840"/>
    </source>
</evidence>
<dbReference type="NCBIfam" id="TIGR01494">
    <property type="entry name" value="ATPase_P-type"/>
    <property type="match status" value="1"/>
</dbReference>
<keyword evidence="3" id="KW-0813">Transport</keyword>
<evidence type="ECO:0000256" key="10">
    <source>
        <dbReference type="ARBA" id="ARBA00022842"/>
    </source>
</evidence>
<keyword evidence="13" id="KW-0406">Ion transport</keyword>
<dbReference type="PANTHER" id="PTHR43520">
    <property type="entry name" value="ATP7, ISOFORM B"/>
    <property type="match status" value="1"/>
</dbReference>
<keyword evidence="9 15" id="KW-0067">ATP-binding</keyword>
<dbReference type="Pfam" id="PF00702">
    <property type="entry name" value="Hydrolase"/>
    <property type="match status" value="1"/>
</dbReference>
<dbReference type="GO" id="GO:0043682">
    <property type="term" value="F:P-type divalent copper transporter activity"/>
    <property type="evidence" value="ECO:0007669"/>
    <property type="project" value="TreeGrafter"/>
</dbReference>
<keyword evidence="8 15" id="KW-0547">Nucleotide-binding</keyword>
<comment type="subcellular location">
    <subcellularLocation>
        <location evidence="1">Cell membrane</location>
        <topology evidence="1">Multi-pass membrane protein</topology>
    </subcellularLocation>
</comment>
<dbReference type="InterPro" id="IPR023298">
    <property type="entry name" value="ATPase_P-typ_TM_dom_sf"/>
</dbReference>
<dbReference type="InterPro" id="IPR027256">
    <property type="entry name" value="P-typ_ATPase_IB"/>
</dbReference>
<keyword evidence="4 15" id="KW-1003">Cell membrane</keyword>
<dbReference type="SFLD" id="SFLDS00003">
    <property type="entry name" value="Haloacid_Dehalogenase"/>
    <property type="match status" value="1"/>
</dbReference>